<name>A0ABP4EXG7_9ACTN</name>
<keyword evidence="3" id="KW-1185">Reference proteome</keyword>
<evidence type="ECO:0008006" key="4">
    <source>
        <dbReference type="Google" id="ProtNLM"/>
    </source>
</evidence>
<protein>
    <recommendedName>
        <fullName evidence="4">Lipoprotein</fullName>
    </recommendedName>
</protein>
<evidence type="ECO:0000256" key="1">
    <source>
        <dbReference type="SAM" id="MobiDB-lite"/>
    </source>
</evidence>
<accession>A0ABP4EXG7</accession>
<reference evidence="3" key="1">
    <citation type="journal article" date="2019" name="Int. J. Syst. Evol. Microbiol.">
        <title>The Global Catalogue of Microorganisms (GCM) 10K type strain sequencing project: providing services to taxonomists for standard genome sequencing and annotation.</title>
        <authorList>
            <consortium name="The Broad Institute Genomics Platform"/>
            <consortium name="The Broad Institute Genome Sequencing Center for Infectious Disease"/>
            <person name="Wu L."/>
            <person name="Ma J."/>
        </authorList>
    </citation>
    <scope>NUCLEOTIDE SEQUENCE [LARGE SCALE GENOMIC DNA]</scope>
    <source>
        <strain evidence="3">JCM 11813</strain>
    </source>
</reference>
<dbReference type="EMBL" id="BAAAJE010000002">
    <property type="protein sequence ID" value="GAA1132426.1"/>
    <property type="molecule type" value="Genomic_DNA"/>
</dbReference>
<organism evidence="2 3">
    <name type="scientific">Nocardioides aquiterrae</name>
    <dbReference type="NCBI Taxonomy" id="203799"/>
    <lineage>
        <taxon>Bacteria</taxon>
        <taxon>Bacillati</taxon>
        <taxon>Actinomycetota</taxon>
        <taxon>Actinomycetes</taxon>
        <taxon>Propionibacteriales</taxon>
        <taxon>Nocardioidaceae</taxon>
        <taxon>Nocardioides</taxon>
    </lineage>
</organism>
<feature type="region of interest" description="Disordered" evidence="1">
    <location>
        <begin position="25"/>
        <end position="50"/>
    </location>
</feature>
<evidence type="ECO:0000313" key="2">
    <source>
        <dbReference type="EMBL" id="GAA1132426.1"/>
    </source>
</evidence>
<comment type="caution">
    <text evidence="2">The sequence shown here is derived from an EMBL/GenBank/DDBJ whole genome shotgun (WGS) entry which is preliminary data.</text>
</comment>
<evidence type="ECO:0000313" key="3">
    <source>
        <dbReference type="Proteomes" id="UP001499979"/>
    </source>
</evidence>
<dbReference type="Proteomes" id="UP001499979">
    <property type="component" value="Unassembled WGS sequence"/>
</dbReference>
<dbReference type="PROSITE" id="PS51257">
    <property type="entry name" value="PROKAR_LIPOPROTEIN"/>
    <property type="match status" value="1"/>
</dbReference>
<proteinExistence type="predicted"/>
<gene>
    <name evidence="2" type="ORF">GCM10009606_10710</name>
</gene>
<dbReference type="RefSeq" id="WP_343906325.1">
    <property type="nucleotide sequence ID" value="NZ_BAAAJE010000002.1"/>
</dbReference>
<feature type="compositionally biased region" description="Low complexity" evidence="1">
    <location>
        <begin position="25"/>
        <end position="47"/>
    </location>
</feature>
<sequence length="143" mass="14541">MRLTIAVPLIAVAALLAGCGDDTGDATAGDPTSPSATSGSPSPSEEPVSVRKTCAELYRPPDQLMPRAIELVHGSPSAEDTARAADLVAGLTAAEGHALGPLAVDIAVAREGVEATIAGSRPAVADFDKAVNRLARHCELYND</sequence>